<proteinExistence type="predicted"/>
<dbReference type="PANTHER" id="PTHR43737">
    <property type="entry name" value="BLL7424 PROTEIN"/>
    <property type="match status" value="1"/>
</dbReference>
<name>A0AAD8Y9J9_9STRA</name>
<comment type="caution">
    <text evidence="1">The sequence shown here is derived from an EMBL/GenBank/DDBJ whole genome shotgun (WGS) entry which is preliminary data.</text>
</comment>
<accession>A0AAD8Y9J9</accession>
<dbReference type="SUPFAM" id="SSF53649">
    <property type="entry name" value="Alkaline phosphatase-like"/>
    <property type="match status" value="1"/>
</dbReference>
<evidence type="ECO:0000313" key="1">
    <source>
        <dbReference type="EMBL" id="KAK1741271.1"/>
    </source>
</evidence>
<dbReference type="InterPro" id="IPR010869">
    <property type="entry name" value="DUF1501"/>
</dbReference>
<dbReference type="PANTHER" id="PTHR43737:SF1">
    <property type="entry name" value="DUF1501 DOMAIN-CONTAINING PROTEIN"/>
    <property type="match status" value="1"/>
</dbReference>
<evidence type="ECO:0000313" key="2">
    <source>
        <dbReference type="Proteomes" id="UP001224775"/>
    </source>
</evidence>
<dbReference type="InterPro" id="IPR017850">
    <property type="entry name" value="Alkaline_phosphatase_core_sf"/>
</dbReference>
<gene>
    <name evidence="1" type="ORF">QTG54_007749</name>
</gene>
<dbReference type="Pfam" id="PF08811">
    <property type="entry name" value="DUF1800"/>
    <property type="match status" value="1"/>
</dbReference>
<dbReference type="EMBL" id="JATAAI010000013">
    <property type="protein sequence ID" value="KAK1741271.1"/>
    <property type="molecule type" value="Genomic_DNA"/>
</dbReference>
<dbReference type="Proteomes" id="UP001224775">
    <property type="component" value="Unassembled WGS sequence"/>
</dbReference>
<reference evidence="1" key="1">
    <citation type="submission" date="2023-06" db="EMBL/GenBank/DDBJ databases">
        <title>Survivors Of The Sea: Transcriptome response of Skeletonema marinoi to long-term dormancy.</title>
        <authorList>
            <person name="Pinder M.I.M."/>
            <person name="Kourtchenko O."/>
            <person name="Robertson E.K."/>
            <person name="Larsson T."/>
            <person name="Maumus F."/>
            <person name="Osuna-Cruz C.M."/>
            <person name="Vancaester E."/>
            <person name="Stenow R."/>
            <person name="Vandepoele K."/>
            <person name="Ploug H."/>
            <person name="Bruchert V."/>
            <person name="Godhe A."/>
            <person name="Topel M."/>
        </authorList>
    </citation>
    <scope>NUCLEOTIDE SEQUENCE</scope>
    <source>
        <strain evidence="1">R05AC</strain>
    </source>
</reference>
<keyword evidence="2" id="KW-1185">Reference proteome</keyword>
<dbReference type="Pfam" id="PF07394">
    <property type="entry name" value="DUF1501"/>
    <property type="match status" value="1"/>
</dbReference>
<dbReference type="InterPro" id="IPR014917">
    <property type="entry name" value="DUF1800"/>
</dbReference>
<dbReference type="AlphaFoldDB" id="A0AAD8Y9J9"/>
<sequence length="826" mass="89802">MLFETDETIDSLFYHPSHPPFLSVRLLQRFGLSNPSPGLVERVATAYSEGSYDGIGSGKYGDLGALVAAVLLDDESREVVLDHDPSHGHIREPLVKLLSFFRSMGIAFDMPLRIPSLLSLEGDIGQGSFESPSVFSFFLPEFEPNSPTIRSAGLVSPEAMVLQGNRILYQFDATWNMVKFGFTDSRQCGDDQGETFSNWRNDVGDFGFKLEPGRYTHCASTEGDVSLSPAIISYQPSITSSVDDLIEELSMLLTSGRLSDMNKALVRSTILPYYSAGDIGRATRIAQQLLFSAPEHHATGVPRVTGVPRQAASYDDSPVQPYKALVVYVMNGGCDSFNLLVPKGQCQNGDGYNEYVKARGSHALAKSSLISIDANSPNQNCQEFGVYDALDVVGELYNNGTALFFANTGVLSQPMNKHDEWVKETSFQLFAHNTMLHEYATGDPYEMNAGTGVFGRILDKLRLKGYHTSANNVNGGETSLTGDQYYNNPVNSVSAAAPSELNKIPSINNLVDLVKQLNGNGENANNYLSETFSARVASAFAEHEANVELASNPLFDLPIGDYGGSMTDPLNSGFWAVARHMKSRAHRKVNRDIYFVSQRGYDLHDSNSLSNLFGSSSRNADDNERGGKANDSLKRFIQFLKDEGLWDNTAILMASDFGRSLNPNSGGGTDHGWGGNYFLAGGKVNGKKILGDFPSPLSPEHPNWIGRGRFIPTTPWDAVWNGIAQWLGVDTDEDLDWILPNRQKFGSSLFSGHDLFTDSPVWTPAPVGPSKSPTPQPTPVPTFPIHSPTASPVVPTTTPLQFVGDGGSNLGLCQGDCDTDGDCQPG</sequence>
<organism evidence="1 2">
    <name type="scientific">Skeletonema marinoi</name>
    <dbReference type="NCBI Taxonomy" id="267567"/>
    <lineage>
        <taxon>Eukaryota</taxon>
        <taxon>Sar</taxon>
        <taxon>Stramenopiles</taxon>
        <taxon>Ochrophyta</taxon>
        <taxon>Bacillariophyta</taxon>
        <taxon>Coscinodiscophyceae</taxon>
        <taxon>Thalassiosirophycidae</taxon>
        <taxon>Thalassiosirales</taxon>
        <taxon>Skeletonemataceae</taxon>
        <taxon>Skeletonema</taxon>
        <taxon>Skeletonema marinoi-dohrnii complex</taxon>
    </lineage>
</organism>
<protein>
    <submittedName>
        <fullName evidence="1">DUF1501 and DUF1800 domain-containing protein</fullName>
    </submittedName>
</protein>